<protein>
    <recommendedName>
        <fullName evidence="2">Sulfurtransferase</fullName>
    </recommendedName>
</protein>
<dbReference type="InterPro" id="IPR051126">
    <property type="entry name" value="Thiosulfate_sulfurtransferase"/>
</dbReference>
<feature type="domain" description="Rhodanese" evidence="3">
    <location>
        <begin position="164"/>
        <end position="284"/>
    </location>
</feature>
<comment type="caution">
    <text evidence="4">The sequence shown here is derived from an EMBL/GenBank/DDBJ whole genome shotgun (WGS) entry which is preliminary data.</text>
</comment>
<dbReference type="CDD" id="cd01449">
    <property type="entry name" value="TST_Repeat_2"/>
    <property type="match status" value="1"/>
</dbReference>
<gene>
    <name evidence="4" type="ORF">apy_16740</name>
</gene>
<dbReference type="OrthoDB" id="10492at2157"/>
<dbReference type="EMBL" id="BDMD01000141">
    <property type="protein sequence ID" value="GBF09949.1"/>
    <property type="molecule type" value="Genomic_DNA"/>
</dbReference>
<dbReference type="PROSITE" id="PS00683">
    <property type="entry name" value="RHODANESE_2"/>
    <property type="match status" value="1"/>
</dbReference>
<dbReference type="CDD" id="cd01448">
    <property type="entry name" value="TST_Repeat_1"/>
    <property type="match status" value="1"/>
</dbReference>
<dbReference type="GO" id="GO:0004792">
    <property type="term" value="F:thiosulfate-cyanide sulfurtransferase activity"/>
    <property type="evidence" value="ECO:0007669"/>
    <property type="project" value="InterPro"/>
</dbReference>
<accession>A0A401HC75</accession>
<dbReference type="PROSITE" id="PS50206">
    <property type="entry name" value="RHODANESE_3"/>
    <property type="match status" value="2"/>
</dbReference>
<evidence type="ECO:0000256" key="1">
    <source>
        <dbReference type="ARBA" id="ARBA00022737"/>
    </source>
</evidence>
<dbReference type="Gene3D" id="3.40.250.10">
    <property type="entry name" value="Rhodanese-like domain"/>
    <property type="match status" value="2"/>
</dbReference>
<evidence type="ECO:0000313" key="5">
    <source>
        <dbReference type="Proteomes" id="UP000291213"/>
    </source>
</evidence>
<dbReference type="PANTHER" id="PTHR43855:SF1">
    <property type="entry name" value="THIOSULFATE SULFURTRANSFERASE"/>
    <property type="match status" value="1"/>
</dbReference>
<dbReference type="Proteomes" id="UP000291213">
    <property type="component" value="Unassembled WGS sequence"/>
</dbReference>
<reference evidence="4 5" key="1">
    <citation type="submission" date="2017-02" db="EMBL/GenBank/DDBJ databases">
        <title>isolation and characterization of a novel temperate virus Aeropyrum globular virus 1 infecting hyperthermophilic archaeon Aeropyrum.</title>
        <authorList>
            <person name="Yumiya M."/>
            <person name="Yoshida T."/>
            <person name="Sako Y."/>
        </authorList>
    </citation>
    <scope>NUCLEOTIDE SEQUENCE [LARGE SCALE GENOMIC DNA]</scope>
    <source>
        <strain evidence="4 5">YK1-12-2013</strain>
    </source>
</reference>
<dbReference type="RefSeq" id="WP_131160844.1">
    <property type="nucleotide sequence ID" value="NZ_BDMD01000141.1"/>
</dbReference>
<dbReference type="AlphaFoldDB" id="A0A401HC75"/>
<dbReference type="Pfam" id="PF00581">
    <property type="entry name" value="Rhodanese"/>
    <property type="match status" value="2"/>
</dbReference>
<dbReference type="PANTHER" id="PTHR43855">
    <property type="entry name" value="THIOSULFATE SULFURTRANSFERASE"/>
    <property type="match status" value="1"/>
</dbReference>
<sequence length="289" mass="32993">MGADYPGPLVSIEWLEANIKSSDVKVIEVDYDPATAYFIGHIPGALLIDWKRDLNKYPERDIIDPGGFERLMSRLGVENGDHVILYGDYNNWFAAFAYWVFKMYGHQRVSLLDGGRSKWIALGKPMSRPTSKEPPRAERESSYRVITVDSRYRVFFLDVLRKLHDPNTVLVDVRSPEEYRGDITAPPEYPEEQAQRGGHIPGALNIPWKQAVRDDGSFKSPEELRSLYEARGVTPDKEVIVYCRIGERASHTWFVLKELLGYPNVAVYDGSWSEWGNMVRAPVKKGDEP</sequence>
<dbReference type="InterPro" id="IPR001307">
    <property type="entry name" value="Thiosulphate_STrfase_CS"/>
</dbReference>
<dbReference type="InterPro" id="IPR036873">
    <property type="entry name" value="Rhodanese-like_dom_sf"/>
</dbReference>
<dbReference type="PROSITE" id="PS00380">
    <property type="entry name" value="RHODANESE_1"/>
    <property type="match status" value="1"/>
</dbReference>
<name>A0A401HC75_AERPX</name>
<dbReference type="SUPFAM" id="SSF52821">
    <property type="entry name" value="Rhodanese/Cell cycle control phosphatase"/>
    <property type="match status" value="2"/>
</dbReference>
<evidence type="ECO:0000313" key="4">
    <source>
        <dbReference type="EMBL" id="GBF09949.1"/>
    </source>
</evidence>
<dbReference type="SMART" id="SM00450">
    <property type="entry name" value="RHOD"/>
    <property type="match status" value="2"/>
</dbReference>
<feature type="domain" description="Rhodanese" evidence="3">
    <location>
        <begin position="20"/>
        <end position="128"/>
    </location>
</feature>
<keyword evidence="2 4" id="KW-0808">Transferase</keyword>
<dbReference type="InterPro" id="IPR001763">
    <property type="entry name" value="Rhodanese-like_dom"/>
</dbReference>
<keyword evidence="1" id="KW-0677">Repeat</keyword>
<evidence type="ECO:0000256" key="2">
    <source>
        <dbReference type="RuleBase" id="RU000507"/>
    </source>
</evidence>
<evidence type="ECO:0000259" key="3">
    <source>
        <dbReference type="PROSITE" id="PS50206"/>
    </source>
</evidence>
<proteinExistence type="predicted"/>
<organism evidence="4 5">
    <name type="scientific">Aeropyrum pernix</name>
    <dbReference type="NCBI Taxonomy" id="56636"/>
    <lineage>
        <taxon>Archaea</taxon>
        <taxon>Thermoproteota</taxon>
        <taxon>Thermoprotei</taxon>
        <taxon>Desulfurococcales</taxon>
        <taxon>Desulfurococcaceae</taxon>
        <taxon>Aeropyrum</taxon>
    </lineage>
</organism>